<reference evidence="2 3" key="1">
    <citation type="journal article" date="2023" name="Mol. Ecol. Resour.">
        <title>Chromosome-level genome assembly of a triploid poplar Populus alba 'Berolinensis'.</title>
        <authorList>
            <person name="Chen S."/>
            <person name="Yu Y."/>
            <person name="Wang X."/>
            <person name="Wang S."/>
            <person name="Zhang T."/>
            <person name="Zhou Y."/>
            <person name="He R."/>
            <person name="Meng N."/>
            <person name="Wang Y."/>
            <person name="Liu W."/>
            <person name="Liu Z."/>
            <person name="Liu J."/>
            <person name="Guo Q."/>
            <person name="Huang H."/>
            <person name="Sederoff R.R."/>
            <person name="Wang G."/>
            <person name="Qu G."/>
            <person name="Chen S."/>
        </authorList>
    </citation>
    <scope>NUCLEOTIDE SEQUENCE [LARGE SCALE GENOMIC DNA]</scope>
    <source>
        <strain evidence="2">SC-2020</strain>
    </source>
</reference>
<feature type="compositionally biased region" description="Basic and acidic residues" evidence="1">
    <location>
        <begin position="57"/>
        <end position="67"/>
    </location>
</feature>
<keyword evidence="3" id="KW-1185">Reference proteome</keyword>
<protein>
    <submittedName>
        <fullName evidence="2">Uncharacterized protein</fullName>
    </submittedName>
</protein>
<name>A0AAD6L9X7_9ROSI</name>
<sequence length="90" mass="9822">MVLLQTGEDDSLADSYSLKKQEDNHTDQLKSIDMPSNGEPAISDAEKVVNTESEAEQTSKKSAEKSPTKLTEPSESFPAGPEKEAEELPR</sequence>
<dbReference type="Proteomes" id="UP001164929">
    <property type="component" value="Chromosome 18"/>
</dbReference>
<accession>A0AAD6L9X7</accession>
<dbReference type="AlphaFoldDB" id="A0AAD6L9X7"/>
<gene>
    <name evidence="2" type="ORF">NC653_038892</name>
</gene>
<comment type="caution">
    <text evidence="2">The sequence shown here is derived from an EMBL/GenBank/DDBJ whole genome shotgun (WGS) entry which is preliminary data.</text>
</comment>
<feature type="compositionally biased region" description="Basic and acidic residues" evidence="1">
    <location>
        <begin position="17"/>
        <end position="30"/>
    </location>
</feature>
<feature type="region of interest" description="Disordered" evidence="1">
    <location>
        <begin position="1"/>
        <end position="90"/>
    </location>
</feature>
<proteinExistence type="predicted"/>
<evidence type="ECO:0000313" key="3">
    <source>
        <dbReference type="Proteomes" id="UP001164929"/>
    </source>
</evidence>
<feature type="compositionally biased region" description="Basic and acidic residues" evidence="1">
    <location>
        <begin position="81"/>
        <end position="90"/>
    </location>
</feature>
<organism evidence="2 3">
    <name type="scientific">Populus alba x Populus x berolinensis</name>
    <dbReference type="NCBI Taxonomy" id="444605"/>
    <lineage>
        <taxon>Eukaryota</taxon>
        <taxon>Viridiplantae</taxon>
        <taxon>Streptophyta</taxon>
        <taxon>Embryophyta</taxon>
        <taxon>Tracheophyta</taxon>
        <taxon>Spermatophyta</taxon>
        <taxon>Magnoliopsida</taxon>
        <taxon>eudicotyledons</taxon>
        <taxon>Gunneridae</taxon>
        <taxon>Pentapetalae</taxon>
        <taxon>rosids</taxon>
        <taxon>fabids</taxon>
        <taxon>Malpighiales</taxon>
        <taxon>Salicaceae</taxon>
        <taxon>Saliceae</taxon>
        <taxon>Populus</taxon>
    </lineage>
</organism>
<evidence type="ECO:0000313" key="2">
    <source>
        <dbReference type="EMBL" id="KAJ6956821.1"/>
    </source>
</evidence>
<dbReference type="EMBL" id="JAQIZT010000018">
    <property type="protein sequence ID" value="KAJ6956821.1"/>
    <property type="molecule type" value="Genomic_DNA"/>
</dbReference>
<evidence type="ECO:0000256" key="1">
    <source>
        <dbReference type="SAM" id="MobiDB-lite"/>
    </source>
</evidence>